<gene>
    <name evidence="13" type="ORF">SAMN04489765_2529</name>
</gene>
<dbReference type="OrthoDB" id="8953821at2"/>
<name>A0A1H1F6Y4_9ACTN</name>
<evidence type="ECO:0000256" key="3">
    <source>
        <dbReference type="ARBA" id="ARBA00022448"/>
    </source>
</evidence>
<feature type="transmembrane region" description="Helical" evidence="11">
    <location>
        <begin position="245"/>
        <end position="270"/>
    </location>
</feature>
<feature type="transmembrane region" description="Helical" evidence="11">
    <location>
        <begin position="337"/>
        <end position="355"/>
    </location>
</feature>
<comment type="function">
    <text evidence="9">May be a proton symporter involved in the uptake of osmolytes such as proline and glycine betaine.</text>
</comment>
<evidence type="ECO:0000256" key="4">
    <source>
        <dbReference type="ARBA" id="ARBA00022475"/>
    </source>
</evidence>
<evidence type="ECO:0000256" key="11">
    <source>
        <dbReference type="SAM" id="Phobius"/>
    </source>
</evidence>
<evidence type="ECO:0000256" key="10">
    <source>
        <dbReference type="ARBA" id="ARBA00039918"/>
    </source>
</evidence>
<feature type="transmembrane region" description="Helical" evidence="11">
    <location>
        <begin position="31"/>
        <end position="50"/>
    </location>
</feature>
<reference evidence="14" key="1">
    <citation type="submission" date="2016-10" db="EMBL/GenBank/DDBJ databases">
        <authorList>
            <person name="Varghese N."/>
            <person name="Submissions S."/>
        </authorList>
    </citation>
    <scope>NUCLEOTIDE SEQUENCE [LARGE SCALE GENOMIC DNA]</scope>
    <source>
        <strain evidence="14">DSM 44142</strain>
    </source>
</reference>
<dbReference type="STRING" id="47312.SAMN04489765_2529"/>
<dbReference type="FunFam" id="1.20.1250.20:FF:000001">
    <property type="entry name" value="Dicarboxylate MFS transporter"/>
    <property type="match status" value="1"/>
</dbReference>
<dbReference type="SUPFAM" id="SSF103473">
    <property type="entry name" value="MFS general substrate transporter"/>
    <property type="match status" value="1"/>
</dbReference>
<dbReference type="AlphaFoldDB" id="A0A1H1F6Y4"/>
<feature type="transmembrane region" description="Helical" evidence="11">
    <location>
        <begin position="311"/>
        <end position="331"/>
    </location>
</feature>
<evidence type="ECO:0000256" key="6">
    <source>
        <dbReference type="ARBA" id="ARBA00022847"/>
    </source>
</evidence>
<dbReference type="CDD" id="cd17369">
    <property type="entry name" value="MFS_ShiA_like"/>
    <property type="match status" value="1"/>
</dbReference>
<feature type="transmembrane region" description="Helical" evidence="11">
    <location>
        <begin position="157"/>
        <end position="180"/>
    </location>
</feature>
<evidence type="ECO:0000256" key="2">
    <source>
        <dbReference type="ARBA" id="ARBA00008240"/>
    </source>
</evidence>
<dbReference type="InterPro" id="IPR036259">
    <property type="entry name" value="MFS_trans_sf"/>
</dbReference>
<evidence type="ECO:0000256" key="7">
    <source>
        <dbReference type="ARBA" id="ARBA00022989"/>
    </source>
</evidence>
<dbReference type="Pfam" id="PF07690">
    <property type="entry name" value="MFS_1"/>
    <property type="match status" value="1"/>
</dbReference>
<keyword evidence="3" id="KW-0813">Transport</keyword>
<dbReference type="PANTHER" id="PTHR43045:SF1">
    <property type="entry name" value="SHIKIMATE TRANSPORTER"/>
    <property type="match status" value="1"/>
</dbReference>
<keyword evidence="7 11" id="KW-1133">Transmembrane helix</keyword>
<feature type="transmembrane region" description="Helical" evidence="11">
    <location>
        <begin position="403"/>
        <end position="423"/>
    </location>
</feature>
<dbReference type="PANTHER" id="PTHR43045">
    <property type="entry name" value="SHIKIMATE TRANSPORTER"/>
    <property type="match status" value="1"/>
</dbReference>
<evidence type="ECO:0000256" key="5">
    <source>
        <dbReference type="ARBA" id="ARBA00022692"/>
    </source>
</evidence>
<feature type="domain" description="Major facilitator superfamily (MFS) profile" evidence="12">
    <location>
        <begin position="19"/>
        <end position="425"/>
    </location>
</feature>
<keyword evidence="4" id="KW-1003">Cell membrane</keyword>
<feature type="transmembrane region" description="Helical" evidence="11">
    <location>
        <begin position="282"/>
        <end position="299"/>
    </location>
</feature>
<feature type="transmembrane region" description="Helical" evidence="11">
    <location>
        <begin position="92"/>
        <end position="113"/>
    </location>
</feature>
<dbReference type="PROSITE" id="PS50850">
    <property type="entry name" value="MFS"/>
    <property type="match status" value="1"/>
</dbReference>
<dbReference type="RefSeq" id="WP_068534307.1">
    <property type="nucleotide sequence ID" value="NZ_AP025457.1"/>
</dbReference>
<feature type="transmembrane region" description="Helical" evidence="11">
    <location>
        <begin position="119"/>
        <end position="145"/>
    </location>
</feature>
<feature type="transmembrane region" description="Helical" evidence="11">
    <location>
        <begin position="56"/>
        <end position="80"/>
    </location>
</feature>
<feature type="transmembrane region" description="Helical" evidence="11">
    <location>
        <begin position="376"/>
        <end position="397"/>
    </location>
</feature>
<proteinExistence type="inferred from homology"/>
<dbReference type="GO" id="GO:0005886">
    <property type="term" value="C:plasma membrane"/>
    <property type="evidence" value="ECO:0007669"/>
    <property type="project" value="UniProtKB-SubCell"/>
</dbReference>
<dbReference type="EMBL" id="FNLF01000002">
    <property type="protein sequence ID" value="SDQ96186.1"/>
    <property type="molecule type" value="Genomic_DNA"/>
</dbReference>
<evidence type="ECO:0000256" key="8">
    <source>
        <dbReference type="ARBA" id="ARBA00023136"/>
    </source>
</evidence>
<dbReference type="InterPro" id="IPR020846">
    <property type="entry name" value="MFS_dom"/>
</dbReference>
<organism evidence="13 14">
    <name type="scientific">Tsukamurella pulmonis</name>
    <dbReference type="NCBI Taxonomy" id="47312"/>
    <lineage>
        <taxon>Bacteria</taxon>
        <taxon>Bacillati</taxon>
        <taxon>Actinomycetota</taxon>
        <taxon>Actinomycetes</taxon>
        <taxon>Mycobacteriales</taxon>
        <taxon>Tsukamurellaceae</taxon>
        <taxon>Tsukamurella</taxon>
    </lineage>
</organism>
<protein>
    <recommendedName>
        <fullName evidence="10">Putative proline/betaine transporter</fullName>
    </recommendedName>
</protein>
<comment type="subcellular location">
    <subcellularLocation>
        <location evidence="1">Cell membrane</location>
        <topology evidence="1">Multi-pass membrane protein</topology>
    </subcellularLocation>
</comment>
<keyword evidence="14" id="KW-1185">Reference proteome</keyword>
<accession>A0A1H1F6Y4</accession>
<dbReference type="GO" id="GO:0015293">
    <property type="term" value="F:symporter activity"/>
    <property type="evidence" value="ECO:0007669"/>
    <property type="project" value="UniProtKB-KW"/>
</dbReference>
<evidence type="ECO:0000313" key="13">
    <source>
        <dbReference type="EMBL" id="SDQ96186.1"/>
    </source>
</evidence>
<sequence length="447" mass="47371">MPTTTPDGAATRRSSAIKAYIASLTGTSLEYYDFALYSVASALVFPHVFFPAEDPFIGLLLSFSTFAVGYFARPIGGVVFGRLGDRIGRKNVLVATLLLIGVATVLIGVLPSYGTIGVIAPTILVLLRFAQGVGVGGEWGGAVLLSSEFGDPRKRGFWASAAQIGVPVGNLLANGVLALVAALLSEDAFRDWGWRIGFLLSAVLVVFGLLIRLRLEETPVFQAIAERAEQPEAPISEVLRGHPRALLAAALSRICPDVLYSLLTVFLASYATKELDFPTSHVLTAVLTGSAVQIVVMPLAGSLTDRFNRRLVYGIGAVLTAAWVPVLFLMIQSGSRVLLTLGVVVGMSLHALMYGPQAAFITEQFPARLRYAGSSLAYTFAGVVGGGMAPLIFTVLFRWTDSWVIIAGYVAVTAVATVGGVLIGRDPAPEEEFELLADAPDGVDVPR</sequence>
<evidence type="ECO:0000256" key="1">
    <source>
        <dbReference type="ARBA" id="ARBA00004651"/>
    </source>
</evidence>
<keyword evidence="6" id="KW-0769">Symport</keyword>
<comment type="similarity">
    <text evidence="2">Belongs to the major facilitator superfamily. Metabolite:H+ Symporter (MHS) family (TC 2.A.1.6) family.</text>
</comment>
<evidence type="ECO:0000313" key="14">
    <source>
        <dbReference type="Proteomes" id="UP000183053"/>
    </source>
</evidence>
<evidence type="ECO:0000256" key="9">
    <source>
        <dbReference type="ARBA" id="ARBA00037295"/>
    </source>
</evidence>
<dbReference type="InterPro" id="IPR011701">
    <property type="entry name" value="MFS"/>
</dbReference>
<dbReference type="Gene3D" id="1.20.1250.20">
    <property type="entry name" value="MFS general substrate transporter like domains"/>
    <property type="match status" value="2"/>
</dbReference>
<dbReference type="Proteomes" id="UP000183053">
    <property type="component" value="Unassembled WGS sequence"/>
</dbReference>
<feature type="transmembrane region" description="Helical" evidence="11">
    <location>
        <begin position="192"/>
        <end position="211"/>
    </location>
</feature>
<keyword evidence="8 11" id="KW-0472">Membrane</keyword>
<keyword evidence="5 11" id="KW-0812">Transmembrane</keyword>
<evidence type="ECO:0000259" key="12">
    <source>
        <dbReference type="PROSITE" id="PS50850"/>
    </source>
</evidence>